<feature type="region of interest" description="Disordered" evidence="1">
    <location>
        <begin position="57"/>
        <end position="76"/>
    </location>
</feature>
<dbReference type="VEuPathDB" id="FungiDB:CPAG_00378"/>
<dbReference type="EMBL" id="DS268109">
    <property type="protein sequence ID" value="KMM64026.1"/>
    <property type="molecule type" value="Genomic_DNA"/>
</dbReference>
<protein>
    <recommendedName>
        <fullName evidence="2">Hypervirulence associated protein TUDOR domain-containing protein</fullName>
    </recommendedName>
</protein>
<reference evidence="3 4" key="1">
    <citation type="submission" date="2007-06" db="EMBL/GenBank/DDBJ databases">
        <title>The Genome Sequence of Coccidioides posadasii RMSCC_3488.</title>
        <authorList>
            <consortium name="Coccidioides Genome Resources Consortium"/>
            <consortium name="The Broad Institute Genome Sequencing Platform"/>
            <person name="Henn M.R."/>
            <person name="Sykes S."/>
            <person name="Young S."/>
            <person name="Jaffe D."/>
            <person name="Berlin A."/>
            <person name="Alvarez P."/>
            <person name="Butler J."/>
            <person name="Gnerre S."/>
            <person name="Grabherr M."/>
            <person name="Mauceli E."/>
            <person name="Brockman W."/>
            <person name="Kodira C."/>
            <person name="Alvarado L."/>
            <person name="Zeng Q."/>
            <person name="Crawford M."/>
            <person name="Antoine C."/>
            <person name="Devon K."/>
            <person name="Galgiani J."/>
            <person name="Orsborn K."/>
            <person name="Lewis M.L."/>
            <person name="Nusbaum C."/>
            <person name="Galagan J."/>
            <person name="Birren B."/>
        </authorList>
    </citation>
    <scope>NUCLEOTIDE SEQUENCE [LARGE SCALE GENOMIC DNA]</scope>
    <source>
        <strain evidence="3 4">RMSCC 3488</strain>
    </source>
</reference>
<dbReference type="OrthoDB" id="2138648at2759"/>
<feature type="domain" description="Hypervirulence associated protein TUDOR" evidence="2">
    <location>
        <begin position="16"/>
        <end position="70"/>
    </location>
</feature>
<sequence length="76" mass="8565">MSDQVKDKTGEPIHEGDDVETRIRGGTRKGTVENIVTSQEEAREENVKNPPKVVYYDQHGHRVAHNPQTLRKGGED</sequence>
<dbReference type="Proteomes" id="UP000054567">
    <property type="component" value="Unassembled WGS sequence"/>
</dbReference>
<reference evidence="4" key="3">
    <citation type="journal article" date="2010" name="Genome Res.">
        <title>Population genomic sequencing of Coccidioides fungi reveals recent hybridization and transposon control.</title>
        <authorList>
            <person name="Neafsey D.E."/>
            <person name="Barker B.M."/>
            <person name="Sharpton T.J."/>
            <person name="Stajich J.E."/>
            <person name="Park D.J."/>
            <person name="Whiston E."/>
            <person name="Hung C.-Y."/>
            <person name="McMahan C."/>
            <person name="White J."/>
            <person name="Sykes S."/>
            <person name="Heiman D."/>
            <person name="Young S."/>
            <person name="Zeng Q."/>
            <person name="Abouelleil A."/>
            <person name="Aftuck L."/>
            <person name="Bessette D."/>
            <person name="Brown A."/>
            <person name="FitzGerald M."/>
            <person name="Lui A."/>
            <person name="Macdonald J.P."/>
            <person name="Priest M."/>
            <person name="Orbach M.J."/>
            <person name="Galgiani J.N."/>
            <person name="Kirkland T.N."/>
            <person name="Cole G.T."/>
            <person name="Birren B.W."/>
            <person name="Henn M.R."/>
            <person name="Taylor J.W."/>
            <person name="Rounsley S.D."/>
        </authorList>
    </citation>
    <scope>NUCLEOTIDE SEQUENCE [LARGE SCALE GENOMIC DNA]</scope>
    <source>
        <strain evidence="4">RMSCC 3488</strain>
    </source>
</reference>
<dbReference type="AlphaFoldDB" id="A0A0J6EU12"/>
<organism evidence="3 4">
    <name type="scientific">Coccidioides posadasii RMSCC 3488</name>
    <dbReference type="NCBI Taxonomy" id="454284"/>
    <lineage>
        <taxon>Eukaryota</taxon>
        <taxon>Fungi</taxon>
        <taxon>Dikarya</taxon>
        <taxon>Ascomycota</taxon>
        <taxon>Pezizomycotina</taxon>
        <taxon>Eurotiomycetes</taxon>
        <taxon>Eurotiomycetidae</taxon>
        <taxon>Onygenales</taxon>
        <taxon>Onygenaceae</taxon>
        <taxon>Coccidioides</taxon>
    </lineage>
</organism>
<evidence type="ECO:0000313" key="4">
    <source>
        <dbReference type="Proteomes" id="UP000054567"/>
    </source>
</evidence>
<feature type="compositionally biased region" description="Basic and acidic residues" evidence="1">
    <location>
        <begin position="1"/>
        <end position="23"/>
    </location>
</feature>
<dbReference type="Gene3D" id="2.30.30.1060">
    <property type="match status" value="1"/>
</dbReference>
<dbReference type="Pfam" id="PF11160">
    <property type="entry name" value="Hva1_TUDOR"/>
    <property type="match status" value="1"/>
</dbReference>
<reference evidence="4" key="2">
    <citation type="journal article" date="2009" name="Genome Res.">
        <title>Comparative genomic analyses of the human fungal pathogens Coccidioides and their relatives.</title>
        <authorList>
            <person name="Sharpton T.J."/>
            <person name="Stajich J.E."/>
            <person name="Rounsley S.D."/>
            <person name="Gardner M.J."/>
            <person name="Wortman J.R."/>
            <person name="Jordar V.S."/>
            <person name="Maiti R."/>
            <person name="Kodira C.D."/>
            <person name="Neafsey D.E."/>
            <person name="Zeng Q."/>
            <person name="Hung C.-Y."/>
            <person name="McMahan C."/>
            <person name="Muszewska A."/>
            <person name="Grynberg M."/>
            <person name="Mandel M.A."/>
            <person name="Kellner E.M."/>
            <person name="Barker B.M."/>
            <person name="Galgiani J.N."/>
            <person name="Orbach M.J."/>
            <person name="Kirkland T.N."/>
            <person name="Cole G.T."/>
            <person name="Henn M.R."/>
            <person name="Birren B.W."/>
            <person name="Taylor J.W."/>
        </authorList>
    </citation>
    <scope>NUCLEOTIDE SEQUENCE [LARGE SCALE GENOMIC DNA]</scope>
    <source>
        <strain evidence="4">RMSCC 3488</strain>
    </source>
</reference>
<evidence type="ECO:0000259" key="2">
    <source>
        <dbReference type="Pfam" id="PF11160"/>
    </source>
</evidence>
<gene>
    <name evidence="3" type="ORF">CPAG_00378</name>
</gene>
<name>A0A0J6EU12_COCPO</name>
<dbReference type="InterPro" id="IPR021331">
    <property type="entry name" value="Hva1_TUDOR"/>
</dbReference>
<feature type="region of interest" description="Disordered" evidence="1">
    <location>
        <begin position="1"/>
        <end position="50"/>
    </location>
</feature>
<evidence type="ECO:0000313" key="3">
    <source>
        <dbReference type="EMBL" id="KMM64026.1"/>
    </source>
</evidence>
<accession>A0A0J6EU12</accession>
<evidence type="ECO:0000256" key="1">
    <source>
        <dbReference type="SAM" id="MobiDB-lite"/>
    </source>
</evidence>
<proteinExistence type="predicted"/>